<gene>
    <name evidence="1" type="ORF">E5K00_13005</name>
</gene>
<evidence type="ECO:0000313" key="2">
    <source>
        <dbReference type="Proteomes" id="UP000297549"/>
    </source>
</evidence>
<dbReference type="Pfam" id="PF13599">
    <property type="entry name" value="Pentapeptide_4"/>
    <property type="match status" value="1"/>
</dbReference>
<dbReference type="Gene3D" id="2.160.20.80">
    <property type="entry name" value="E3 ubiquitin-protein ligase SopA"/>
    <property type="match status" value="1"/>
</dbReference>
<sequence>MPTRRFRRPPIFSTSLSWANGSWKKVRPPAGCCASRKQPGRVAVFFSRTLPCMKQRRPAAAPRKPTVFAPENRFERWDARTLLAHPDPEFEQCHFVGCDFSEAKLGALRFTDCLFERCNLSSASLAGTGLQNVAFTDCKLAGLQFAACRDFLFEVRFTGCQLHYTSFFGKKLRGTRFVNCSLTDADFTSADLTDAAFQDCTLPGAVFRNTLLTGADFTTASQFTIDPDGNTLTKARFSLPGLLGLVSKYGVIVE</sequence>
<dbReference type="Pfam" id="PF00805">
    <property type="entry name" value="Pentapeptide"/>
    <property type="match status" value="1"/>
</dbReference>
<protein>
    <submittedName>
        <fullName evidence="1">Pentapeptide repeat-containing protein</fullName>
    </submittedName>
</protein>
<dbReference type="InterPro" id="IPR001646">
    <property type="entry name" value="5peptide_repeat"/>
</dbReference>
<dbReference type="OrthoDB" id="67652at2"/>
<dbReference type="AlphaFoldDB" id="A0A4Z0PTV4"/>
<accession>A0A4Z0PTV4</accession>
<evidence type="ECO:0000313" key="1">
    <source>
        <dbReference type="EMBL" id="TGE21210.1"/>
    </source>
</evidence>
<keyword evidence="2" id="KW-1185">Reference proteome</keyword>
<comment type="caution">
    <text evidence="1">The sequence shown here is derived from an EMBL/GenBank/DDBJ whole genome shotgun (WGS) entry which is preliminary data.</text>
</comment>
<dbReference type="EMBL" id="SRLC01000002">
    <property type="protein sequence ID" value="TGE21210.1"/>
    <property type="molecule type" value="Genomic_DNA"/>
</dbReference>
<dbReference type="InterPro" id="IPR052949">
    <property type="entry name" value="PA_immunity-related"/>
</dbReference>
<dbReference type="Proteomes" id="UP000297549">
    <property type="component" value="Unassembled WGS sequence"/>
</dbReference>
<dbReference type="PANTHER" id="PTHR42999:SF1">
    <property type="entry name" value="PENTAPEPTIDE REPEAT-CONTAINING PROTEIN"/>
    <property type="match status" value="1"/>
</dbReference>
<reference evidence="1 2" key="1">
    <citation type="submission" date="2019-04" db="EMBL/GenBank/DDBJ databases">
        <authorList>
            <person name="Feng G."/>
            <person name="Zhang J."/>
            <person name="Zhu H."/>
        </authorList>
    </citation>
    <scope>NUCLEOTIDE SEQUENCE [LARGE SCALE GENOMIC DNA]</scope>
    <source>
        <strain evidence="1 2">JCM 31653</strain>
    </source>
</reference>
<dbReference type="SUPFAM" id="SSF141571">
    <property type="entry name" value="Pentapeptide repeat-like"/>
    <property type="match status" value="1"/>
</dbReference>
<proteinExistence type="predicted"/>
<dbReference type="PANTHER" id="PTHR42999">
    <property type="entry name" value="ANTIBIOTIC RESISTANCE PROTEIN MCBG"/>
    <property type="match status" value="1"/>
</dbReference>
<name>A0A4Z0PTV4_9BACT</name>
<organism evidence="1 2">
    <name type="scientific">Hymenobacter aquaticus</name>
    <dbReference type="NCBI Taxonomy" id="1867101"/>
    <lineage>
        <taxon>Bacteria</taxon>
        <taxon>Pseudomonadati</taxon>
        <taxon>Bacteroidota</taxon>
        <taxon>Cytophagia</taxon>
        <taxon>Cytophagales</taxon>
        <taxon>Hymenobacteraceae</taxon>
        <taxon>Hymenobacter</taxon>
    </lineage>
</organism>